<keyword evidence="1" id="KW-0732">Signal</keyword>
<evidence type="ECO:0008006" key="4">
    <source>
        <dbReference type="Google" id="ProtNLM"/>
    </source>
</evidence>
<evidence type="ECO:0000313" key="2">
    <source>
        <dbReference type="EMBL" id="KAF1948966.1"/>
    </source>
</evidence>
<reference evidence="2" key="1">
    <citation type="journal article" date="2020" name="Stud. Mycol.">
        <title>101 Dothideomycetes genomes: a test case for predicting lifestyles and emergence of pathogens.</title>
        <authorList>
            <person name="Haridas S."/>
            <person name="Albert R."/>
            <person name="Binder M."/>
            <person name="Bloem J."/>
            <person name="Labutti K."/>
            <person name="Salamov A."/>
            <person name="Andreopoulos B."/>
            <person name="Baker S."/>
            <person name="Barry K."/>
            <person name="Bills G."/>
            <person name="Bluhm B."/>
            <person name="Cannon C."/>
            <person name="Castanera R."/>
            <person name="Culley D."/>
            <person name="Daum C."/>
            <person name="Ezra D."/>
            <person name="Gonzalez J."/>
            <person name="Henrissat B."/>
            <person name="Kuo A."/>
            <person name="Liang C."/>
            <person name="Lipzen A."/>
            <person name="Lutzoni F."/>
            <person name="Magnuson J."/>
            <person name="Mondo S."/>
            <person name="Nolan M."/>
            <person name="Ohm R."/>
            <person name="Pangilinan J."/>
            <person name="Park H.-J."/>
            <person name="Ramirez L."/>
            <person name="Alfaro M."/>
            <person name="Sun H."/>
            <person name="Tritt A."/>
            <person name="Yoshinaga Y."/>
            <person name="Zwiers L.-H."/>
            <person name="Turgeon B."/>
            <person name="Goodwin S."/>
            <person name="Spatafora J."/>
            <person name="Crous P."/>
            <person name="Grigoriev I."/>
        </authorList>
    </citation>
    <scope>NUCLEOTIDE SEQUENCE</scope>
    <source>
        <strain evidence="2">CBS 675.92</strain>
    </source>
</reference>
<dbReference type="Proteomes" id="UP000800035">
    <property type="component" value="Unassembled WGS sequence"/>
</dbReference>
<evidence type="ECO:0000313" key="3">
    <source>
        <dbReference type="Proteomes" id="UP000800035"/>
    </source>
</evidence>
<sequence>MPTPLIPLALLTLTSHALNLSYTNIRLLQTYEQKTEKAAKYSNTAAWRLRKTRTTQGSGTVAVSLPVPVPVSSSSSHFLSSGF</sequence>
<gene>
    <name evidence="2" type="ORF">CC80DRAFT_497817</name>
</gene>
<accession>A0A6A5TDZ2</accession>
<dbReference type="EMBL" id="ML977044">
    <property type="protein sequence ID" value="KAF1948966.1"/>
    <property type="molecule type" value="Genomic_DNA"/>
</dbReference>
<organism evidence="2 3">
    <name type="scientific">Byssothecium circinans</name>
    <dbReference type="NCBI Taxonomy" id="147558"/>
    <lineage>
        <taxon>Eukaryota</taxon>
        <taxon>Fungi</taxon>
        <taxon>Dikarya</taxon>
        <taxon>Ascomycota</taxon>
        <taxon>Pezizomycotina</taxon>
        <taxon>Dothideomycetes</taxon>
        <taxon>Pleosporomycetidae</taxon>
        <taxon>Pleosporales</taxon>
        <taxon>Massarineae</taxon>
        <taxon>Massarinaceae</taxon>
        <taxon>Byssothecium</taxon>
    </lineage>
</organism>
<feature type="chain" id="PRO_5025683765" description="Secreted protein" evidence="1">
    <location>
        <begin position="18"/>
        <end position="83"/>
    </location>
</feature>
<keyword evidence="3" id="KW-1185">Reference proteome</keyword>
<evidence type="ECO:0000256" key="1">
    <source>
        <dbReference type="SAM" id="SignalP"/>
    </source>
</evidence>
<dbReference type="AlphaFoldDB" id="A0A6A5TDZ2"/>
<dbReference type="OrthoDB" id="5405107at2759"/>
<protein>
    <recommendedName>
        <fullName evidence="4">Secreted protein</fullName>
    </recommendedName>
</protein>
<name>A0A6A5TDZ2_9PLEO</name>
<proteinExistence type="predicted"/>
<feature type="signal peptide" evidence="1">
    <location>
        <begin position="1"/>
        <end position="17"/>
    </location>
</feature>